<dbReference type="Proteomes" id="UP000000441">
    <property type="component" value="Plasmid pBc239"/>
</dbReference>
<evidence type="ECO:0000313" key="2">
    <source>
        <dbReference type="Proteomes" id="UP000000441"/>
    </source>
</evidence>
<dbReference type="KEGG" id="bcq:BCQ_PI130"/>
<evidence type="ECO:0000313" key="1">
    <source>
        <dbReference type="EMBL" id="ACM15864.1"/>
    </source>
</evidence>
<dbReference type="EMBL" id="CP000228">
    <property type="protein sequence ID" value="ACM15864.1"/>
    <property type="molecule type" value="Genomic_DNA"/>
</dbReference>
<protein>
    <submittedName>
        <fullName evidence="1">PXO1-13</fullName>
    </submittedName>
</protein>
<proteinExistence type="predicted"/>
<organism evidence="1 2">
    <name type="scientific">Bacillus cereus (strain Q1)</name>
    <dbReference type="NCBI Taxonomy" id="361100"/>
    <lineage>
        <taxon>Bacteria</taxon>
        <taxon>Bacillati</taxon>
        <taxon>Bacillota</taxon>
        <taxon>Bacilli</taxon>
        <taxon>Bacillales</taxon>
        <taxon>Bacillaceae</taxon>
        <taxon>Bacillus</taxon>
        <taxon>Bacillus cereus group</taxon>
    </lineage>
</organism>
<dbReference type="AlphaFoldDB" id="B9J669"/>
<sequence length="714" mass="84972">MELEEFVERVANFISNKFEGKKIESDLKNKIRFVYYGLYNKEVFYSLHDSNEKGNQDGIELILNLLKRLLVSKEDSFIEKFLSNLMNEEYFLFQKILLYVIGKNSPMYNRIFWNILSCEKGKIIFQEGAFEDELRVVLEKLENIELHNQEILMDYIEKGPDLYWEIENEEKYKEIWKMKRLNTLKEIPYFNEQYRKLKAKNDIDVKMGPMIKTEKIKIDSKSVSIDEEQLLKMTNNELAAYINEFKVTNFWEGPTTNDLGRVIKEFTKKHPNKIVENLQPFINTKYDYICQILLGLIDSWKEKKSFDWGKILEFILSYINRIEFWSDNYKIDDGVYYADYKSTLKCIFSLLRAGSEYGEWAFENKHYPKAKEILLYILKEIKSVEEVDLNNDPISYVLNSVKGQGLQALLSMSLFNKDEKNIWDTEFREIYADYLDNKIVDAFILLGWKLSLFISLEKDWTINKVETINLGDKYWISFMTGYTRSGRISSDIYTLMKEHYKYAIDNNIQLKQIARDIATGYLDSCYTDNDLYEKVLVTWNHEIIGEFIRMFCYQVGRPLEDDIRRKIIEFWEAFYQHYKSCIPKGISKEDTILLSDSLNLISVLNDISRENYHMLDIAIPYAEANFNAYEIIESLYKRIDSSDTIEKRLVIGELMDNLIKSCIPKYPKEIIEKLVEYLYEAKEERLNKLANEICNIYAKNREYFLNDIYTKYNE</sequence>
<dbReference type="HOGENOM" id="CLU_360439_0_0_9"/>
<reference evidence="1 2" key="1">
    <citation type="journal article" date="2009" name="J. Bacteriol.">
        <title>Complete genome sequence of the extremophilic Bacillus cereus strain Q1 with industrial applications.</title>
        <authorList>
            <person name="Xiong Z."/>
            <person name="Jiang Y."/>
            <person name="Qi D."/>
            <person name="Lu H."/>
            <person name="Yang F."/>
            <person name="Yang J."/>
            <person name="Chen L."/>
            <person name="Sun L."/>
            <person name="Xu X."/>
            <person name="Xue Y."/>
            <person name="Zhu Y."/>
            <person name="Jin Q."/>
        </authorList>
    </citation>
    <scope>NUCLEOTIDE SEQUENCE [LARGE SCALE GENOMIC DNA]</scope>
    <source>
        <strain evidence="1 2">Q1</strain>
        <plasmid evidence="1 2">pBc239</plasmid>
    </source>
</reference>
<gene>
    <name evidence="1" type="ordered locus">BCQ_PI130</name>
</gene>
<name>B9J669_BACCQ</name>
<accession>B9J669</accession>
<keyword evidence="1" id="KW-0614">Plasmid</keyword>
<geneLocation type="plasmid" evidence="1 2">
    <name>pBc239</name>
</geneLocation>